<feature type="domain" description="Sugar-binding" evidence="5">
    <location>
        <begin position="61"/>
        <end position="313"/>
    </location>
</feature>
<keyword evidence="4" id="KW-0804">Transcription</keyword>
<comment type="similarity">
    <text evidence="1">Belongs to the SorC transcriptional regulatory family.</text>
</comment>
<keyword evidence="3" id="KW-0238">DNA-binding</keyword>
<dbReference type="Gene3D" id="3.40.50.1360">
    <property type="match status" value="1"/>
</dbReference>
<organism evidence="6">
    <name type="scientific">Caldilinea aerophila</name>
    <dbReference type="NCBI Taxonomy" id="133453"/>
    <lineage>
        <taxon>Bacteria</taxon>
        <taxon>Bacillati</taxon>
        <taxon>Chloroflexota</taxon>
        <taxon>Caldilineae</taxon>
        <taxon>Caldilineales</taxon>
        <taxon>Caldilineaceae</taxon>
        <taxon>Caldilinea</taxon>
    </lineage>
</organism>
<dbReference type="InterPro" id="IPR013324">
    <property type="entry name" value="RNA_pol_sigma_r3/r4-like"/>
</dbReference>
<comment type="caution">
    <text evidence="6">The sequence shown here is derived from an EMBL/GenBank/DDBJ whole genome shotgun (WGS) entry which is preliminary data.</text>
</comment>
<dbReference type="EMBL" id="DSMG01000111">
    <property type="protein sequence ID" value="HDX32007.1"/>
    <property type="molecule type" value="Genomic_DNA"/>
</dbReference>
<evidence type="ECO:0000256" key="4">
    <source>
        <dbReference type="ARBA" id="ARBA00023163"/>
    </source>
</evidence>
<evidence type="ECO:0000256" key="2">
    <source>
        <dbReference type="ARBA" id="ARBA00023015"/>
    </source>
</evidence>
<keyword evidence="2" id="KW-0805">Transcription regulation</keyword>
<name>A0A7C1JTG2_9CHLR</name>
<dbReference type="GO" id="GO:0030246">
    <property type="term" value="F:carbohydrate binding"/>
    <property type="evidence" value="ECO:0007669"/>
    <property type="project" value="InterPro"/>
</dbReference>
<evidence type="ECO:0000256" key="3">
    <source>
        <dbReference type="ARBA" id="ARBA00023125"/>
    </source>
</evidence>
<reference evidence="6" key="1">
    <citation type="journal article" date="2020" name="mSystems">
        <title>Genome- and Community-Level Interaction Insights into Carbon Utilization and Element Cycling Functions of Hydrothermarchaeota in Hydrothermal Sediment.</title>
        <authorList>
            <person name="Zhou Z."/>
            <person name="Liu Y."/>
            <person name="Xu W."/>
            <person name="Pan J."/>
            <person name="Luo Z.H."/>
            <person name="Li M."/>
        </authorList>
    </citation>
    <scope>NUCLEOTIDE SEQUENCE [LARGE SCALE GENOMIC DNA]</scope>
    <source>
        <strain evidence="6">SpSt-289</strain>
    </source>
</reference>
<dbReference type="PANTHER" id="PTHR34294:SF1">
    <property type="entry name" value="TRANSCRIPTIONAL REGULATOR LSRR"/>
    <property type="match status" value="1"/>
</dbReference>
<dbReference type="SUPFAM" id="SSF100950">
    <property type="entry name" value="NagB/RpiA/CoA transferase-like"/>
    <property type="match status" value="1"/>
</dbReference>
<proteinExistence type="inferred from homology"/>
<gene>
    <name evidence="6" type="ORF">ENQ20_11035</name>
</gene>
<dbReference type="GO" id="GO:0003677">
    <property type="term" value="F:DNA binding"/>
    <property type="evidence" value="ECO:0007669"/>
    <property type="project" value="UniProtKB-KW"/>
</dbReference>
<dbReference type="Pfam" id="PF04198">
    <property type="entry name" value="Sugar-bind"/>
    <property type="match status" value="1"/>
</dbReference>
<protein>
    <submittedName>
        <fullName evidence="6">Sugar-binding transcriptional regulator</fullName>
    </submittedName>
</protein>
<evidence type="ECO:0000256" key="1">
    <source>
        <dbReference type="ARBA" id="ARBA00010466"/>
    </source>
</evidence>
<dbReference type="Gene3D" id="1.10.10.60">
    <property type="entry name" value="Homeodomain-like"/>
    <property type="match status" value="1"/>
</dbReference>
<dbReference type="PANTHER" id="PTHR34294">
    <property type="entry name" value="TRANSCRIPTIONAL REGULATOR-RELATED"/>
    <property type="match status" value="1"/>
</dbReference>
<dbReference type="InterPro" id="IPR051054">
    <property type="entry name" value="SorC_transcr_regulators"/>
</dbReference>
<evidence type="ECO:0000259" key="5">
    <source>
        <dbReference type="Pfam" id="PF04198"/>
    </source>
</evidence>
<evidence type="ECO:0000313" key="6">
    <source>
        <dbReference type="EMBL" id="HDX32007.1"/>
    </source>
</evidence>
<dbReference type="InterPro" id="IPR007324">
    <property type="entry name" value="Sugar-bd_dom_put"/>
</dbReference>
<dbReference type="InterPro" id="IPR037171">
    <property type="entry name" value="NagB/RpiA_transferase-like"/>
</dbReference>
<dbReference type="AlphaFoldDB" id="A0A7C1JTG2"/>
<accession>A0A7C1JTG2</accession>
<sequence length="343" mass="36965">MLDYAEHDLLAQVAAMYYLEEMTQDAIAAQLGVSRIKVYRLLKQAREEQVIQFTINWPVQRAPEVEAQLCSVFNLREALVLRPSSPDRSHALARVGQLGARYLEQTLHDGMVMTVCLGRSTYEVIHAVRPGFQGHVDVVQAVGSLALATPELDSASLARELAAKLGGKAHYLTAPMVVDSIEAAEMLRSQRDIHRVLTMARHADVALLGVGNLDPATSEFTKGGYLSAEELAQIRAAGGVGDMSGQIFTLDGTPYTGGFNERVIGLRLDDLRAIPTVMAIAIGEAKIDAIVGALRTGVIDVFCTDLDTARGTLQRAGVTEANFSLPHNPSNIQTSMSTSDGIP</sequence>
<dbReference type="SUPFAM" id="SSF88659">
    <property type="entry name" value="Sigma3 and sigma4 domains of RNA polymerase sigma factors"/>
    <property type="match status" value="1"/>
</dbReference>